<feature type="transmembrane region" description="Helical" evidence="1">
    <location>
        <begin position="113"/>
        <end position="131"/>
    </location>
</feature>
<reference evidence="3" key="1">
    <citation type="submission" date="2019-01" db="EMBL/GenBank/DDBJ databases">
        <title>Cytophagaceae bacterium strain CAR-16.</title>
        <authorList>
            <person name="Chen W.-M."/>
        </authorList>
    </citation>
    <scope>NUCLEOTIDE SEQUENCE [LARGE SCALE GENOMIC DNA]</scope>
    <source>
        <strain evidence="3">CHR27</strain>
    </source>
</reference>
<organism evidence="2 3">
    <name type="scientific">Sphingobium fluviale</name>
    <dbReference type="NCBI Taxonomy" id="2506423"/>
    <lineage>
        <taxon>Bacteria</taxon>
        <taxon>Pseudomonadati</taxon>
        <taxon>Pseudomonadota</taxon>
        <taxon>Alphaproteobacteria</taxon>
        <taxon>Sphingomonadales</taxon>
        <taxon>Sphingomonadaceae</taxon>
        <taxon>Sphingobium</taxon>
    </lineage>
</organism>
<protein>
    <submittedName>
        <fullName evidence="2">Rod shape-determining protein MreD</fullName>
    </submittedName>
</protein>
<accession>A0A4Q1KHF7</accession>
<gene>
    <name evidence="2" type="ORF">EQG66_09210</name>
</gene>
<dbReference type="EMBL" id="SBKP01000008">
    <property type="protein sequence ID" value="RXR28559.1"/>
    <property type="molecule type" value="Genomic_DNA"/>
</dbReference>
<evidence type="ECO:0000313" key="3">
    <source>
        <dbReference type="Proteomes" id="UP000290958"/>
    </source>
</evidence>
<keyword evidence="1" id="KW-0812">Transmembrane</keyword>
<feature type="transmembrane region" description="Helical" evidence="1">
    <location>
        <begin position="143"/>
        <end position="162"/>
    </location>
</feature>
<sequence length="171" mass="19108">MSQPVPRLGSTPSPWRMDGTPIVTVLLASALPTMLPLIAQAPTLPPLGLLMFVGWRLLHHELWPLWIAAPLGAFDDLMSGNPLGTAIFLWCAINLAIELVDTRLYWRDYWHDWLIALTASAFFLFGGLGFVHHFGSGAPVSLILPQILWSALLYPLIVRVVARTDRWRMMA</sequence>
<comment type="caution">
    <text evidence="2">The sequence shown here is derived from an EMBL/GenBank/DDBJ whole genome shotgun (WGS) entry which is preliminary data.</text>
</comment>
<dbReference type="Proteomes" id="UP000290958">
    <property type="component" value="Unassembled WGS sequence"/>
</dbReference>
<proteinExistence type="predicted"/>
<dbReference type="RefSeq" id="WP_129404305.1">
    <property type="nucleotide sequence ID" value="NZ_SBKP01000008.1"/>
</dbReference>
<evidence type="ECO:0000256" key="1">
    <source>
        <dbReference type="SAM" id="Phobius"/>
    </source>
</evidence>
<keyword evidence="3" id="KW-1185">Reference proteome</keyword>
<feature type="transmembrane region" description="Helical" evidence="1">
    <location>
        <begin position="87"/>
        <end position="106"/>
    </location>
</feature>
<dbReference type="OrthoDB" id="7426601at2"/>
<dbReference type="AlphaFoldDB" id="A0A4Q1KHF7"/>
<keyword evidence="1" id="KW-0472">Membrane</keyword>
<evidence type="ECO:0000313" key="2">
    <source>
        <dbReference type="EMBL" id="RXR28559.1"/>
    </source>
</evidence>
<keyword evidence="1" id="KW-1133">Transmembrane helix</keyword>
<feature type="transmembrane region" description="Helical" evidence="1">
    <location>
        <begin position="20"/>
        <end position="39"/>
    </location>
</feature>
<name>A0A4Q1KHF7_9SPHN</name>